<dbReference type="InterPro" id="IPR051926">
    <property type="entry name" value="Ala_Aminotransferase"/>
</dbReference>
<dbReference type="PANTHER" id="PTHR43488:SF2">
    <property type="entry name" value="GLUTAMATE-PYRUVATE AMINOTRANSFERASE ALAA"/>
    <property type="match status" value="1"/>
</dbReference>
<dbReference type="InterPro" id="IPR015422">
    <property type="entry name" value="PyrdxlP-dep_Trfase_small"/>
</dbReference>
<dbReference type="PANTHER" id="PTHR43488">
    <property type="entry name" value="GLUTAMATE-PYRUVATE AMINOTRANSFERASE ALAA"/>
    <property type="match status" value="1"/>
</dbReference>
<keyword evidence="4 8" id="KW-0808">Transferase</keyword>
<sequence>MYRSTKMRNNIIHSGANELTYEIRGIVEIAEKLEKLGVNIIWENIGDPVAKGEPVPDWIKEIVKKALDENKNFAYSPTKGLLKTREFLAEKCNSNGGAKITPEDIIFFNGLGDAISKIYTYLNRESRIIGPSPAYSTHSSAEAAHAGSPHLTYDLLPKLGWLPDINDLRNKIRYNPAISGILIINPDNPTGMIYPRRVLEEIVKIAKEYDLFIISDEIYSNIIYGNEETVKLSKIIADVAGIAMKGISKELPWPGSRCGWIEVYNKDKDQIFAKYIKSIIDAKMLEVCSTTLPQAVIPEIMTDSRYESHLKQRNEKYKKRAELAYKIINSINGVISPKPSGAFYMSVVFEDGALKNGQKLKIENERIKEFIEKISENVAPDKRFAYYLMAATGICVVPLTGFNSDLYGFRITLLEPDEEKFKKTLETITEKIREYLRS</sequence>
<dbReference type="SUPFAM" id="SSF53383">
    <property type="entry name" value="PLP-dependent transferases"/>
    <property type="match status" value="1"/>
</dbReference>
<dbReference type="CDD" id="cd00609">
    <property type="entry name" value="AAT_like"/>
    <property type="match status" value="1"/>
</dbReference>
<reference evidence="8 9" key="1">
    <citation type="journal article" date="2015" name="Nature">
        <title>rRNA introns, odd ribosomes, and small enigmatic genomes across a large radiation of phyla.</title>
        <authorList>
            <person name="Brown C.T."/>
            <person name="Hug L.A."/>
            <person name="Thomas B.C."/>
            <person name="Sharon I."/>
            <person name="Castelle C.J."/>
            <person name="Singh A."/>
            <person name="Wilkins M.J."/>
            <person name="Williams K.H."/>
            <person name="Banfield J.F."/>
        </authorList>
    </citation>
    <scope>NUCLEOTIDE SEQUENCE [LARGE SCALE GENOMIC DNA]</scope>
</reference>
<gene>
    <name evidence="8" type="ORF">US36_C0018G0019</name>
</gene>
<evidence type="ECO:0000256" key="4">
    <source>
        <dbReference type="ARBA" id="ARBA00022679"/>
    </source>
</evidence>
<dbReference type="Gene3D" id="3.40.640.10">
    <property type="entry name" value="Type I PLP-dependent aspartate aminotransferase-like (Major domain)"/>
    <property type="match status" value="1"/>
</dbReference>
<dbReference type="AlphaFoldDB" id="A0A0G0G666"/>
<dbReference type="InterPro" id="IPR015421">
    <property type="entry name" value="PyrdxlP-dep_Trfase_major"/>
</dbReference>
<evidence type="ECO:0000313" key="9">
    <source>
        <dbReference type="Proteomes" id="UP000034044"/>
    </source>
</evidence>
<keyword evidence="3 8" id="KW-0032">Aminotransferase</keyword>
<organism evidence="8 9">
    <name type="scientific">Candidatus Wolfebacteria bacterium GW2011_GWC1_37_10</name>
    <dbReference type="NCBI Taxonomy" id="1619010"/>
    <lineage>
        <taxon>Bacteria</taxon>
        <taxon>Candidatus Wolfeibacteriota</taxon>
    </lineage>
</organism>
<proteinExistence type="inferred from homology"/>
<evidence type="ECO:0000256" key="6">
    <source>
        <dbReference type="ARBA" id="ARBA00026106"/>
    </source>
</evidence>
<dbReference type="EMBL" id="LBSR01000018">
    <property type="protein sequence ID" value="KKQ21560.1"/>
    <property type="molecule type" value="Genomic_DNA"/>
</dbReference>
<evidence type="ECO:0000259" key="7">
    <source>
        <dbReference type="Pfam" id="PF00155"/>
    </source>
</evidence>
<evidence type="ECO:0000313" key="8">
    <source>
        <dbReference type="EMBL" id="KKQ21560.1"/>
    </source>
</evidence>
<evidence type="ECO:0000256" key="5">
    <source>
        <dbReference type="ARBA" id="ARBA00022898"/>
    </source>
</evidence>
<evidence type="ECO:0000256" key="3">
    <source>
        <dbReference type="ARBA" id="ARBA00022576"/>
    </source>
</evidence>
<dbReference type="Gene3D" id="3.90.1150.10">
    <property type="entry name" value="Aspartate Aminotransferase, domain 1"/>
    <property type="match status" value="1"/>
</dbReference>
<accession>A0A0G0G666</accession>
<dbReference type="NCBIfam" id="NF005334">
    <property type="entry name" value="PRK06855.1"/>
    <property type="match status" value="1"/>
</dbReference>
<comment type="caution">
    <text evidence="8">The sequence shown here is derived from an EMBL/GenBank/DDBJ whole genome shotgun (WGS) entry which is preliminary data.</text>
</comment>
<feature type="domain" description="Aminotransferase class I/classII large" evidence="7">
    <location>
        <begin position="51"/>
        <end position="427"/>
    </location>
</feature>
<dbReference type="Pfam" id="PF00155">
    <property type="entry name" value="Aminotran_1_2"/>
    <property type="match status" value="1"/>
</dbReference>
<dbReference type="GO" id="GO:0030170">
    <property type="term" value="F:pyridoxal phosphate binding"/>
    <property type="evidence" value="ECO:0007669"/>
    <property type="project" value="InterPro"/>
</dbReference>
<dbReference type="GO" id="GO:0004021">
    <property type="term" value="F:L-alanine:2-oxoglutarate aminotransferase activity"/>
    <property type="evidence" value="ECO:0007669"/>
    <property type="project" value="UniProtKB-EC"/>
</dbReference>
<evidence type="ECO:0000256" key="1">
    <source>
        <dbReference type="ARBA" id="ARBA00001933"/>
    </source>
</evidence>
<name>A0A0G0G666_9BACT</name>
<keyword evidence="5" id="KW-0663">Pyridoxal phosphate</keyword>
<evidence type="ECO:0000256" key="2">
    <source>
        <dbReference type="ARBA" id="ARBA00007441"/>
    </source>
</evidence>
<dbReference type="Proteomes" id="UP000034044">
    <property type="component" value="Unassembled WGS sequence"/>
</dbReference>
<comment type="similarity">
    <text evidence="2">Belongs to the class-I pyridoxal-phosphate-dependent aminotransferase family.</text>
</comment>
<dbReference type="InterPro" id="IPR015424">
    <property type="entry name" value="PyrdxlP-dep_Trfase"/>
</dbReference>
<comment type="cofactor">
    <cofactor evidence="1">
        <name>pyridoxal 5'-phosphate</name>
        <dbReference type="ChEBI" id="CHEBI:597326"/>
    </cofactor>
</comment>
<dbReference type="PATRIC" id="fig|1619010.3.peg.555"/>
<dbReference type="InterPro" id="IPR004839">
    <property type="entry name" value="Aminotransferase_I/II_large"/>
</dbReference>
<protein>
    <recommendedName>
        <fullName evidence="6">alanine transaminase</fullName>
        <ecNumber evidence="6">2.6.1.2</ecNumber>
    </recommendedName>
</protein>
<dbReference type="EC" id="2.6.1.2" evidence="6"/>